<dbReference type="Pfam" id="PF08545">
    <property type="entry name" value="ACP_syn_III"/>
    <property type="match status" value="1"/>
</dbReference>
<keyword evidence="5 9" id="KW-0276">Fatty acid metabolism</keyword>
<comment type="domain">
    <text evidence="9">The last Arg residue of the ACP-binding site is essential for the weak association between ACP/AcpP and FabH.</text>
</comment>
<dbReference type="GO" id="GO:0005737">
    <property type="term" value="C:cytoplasm"/>
    <property type="evidence" value="ECO:0007669"/>
    <property type="project" value="UniProtKB-SubCell"/>
</dbReference>
<dbReference type="GO" id="GO:0044550">
    <property type="term" value="P:secondary metabolite biosynthetic process"/>
    <property type="evidence" value="ECO:0007669"/>
    <property type="project" value="TreeGrafter"/>
</dbReference>
<dbReference type="NCBIfam" id="TIGR00747">
    <property type="entry name" value="fabH"/>
    <property type="match status" value="1"/>
</dbReference>
<feature type="active site" evidence="9">
    <location>
        <position position="113"/>
    </location>
</feature>
<dbReference type="EC" id="2.3.1.180" evidence="9"/>
<evidence type="ECO:0000256" key="1">
    <source>
        <dbReference type="ARBA" id="ARBA00008642"/>
    </source>
</evidence>
<feature type="active site" evidence="9">
    <location>
        <position position="285"/>
    </location>
</feature>
<protein>
    <recommendedName>
        <fullName evidence="9">Beta-ketoacyl-[acyl-carrier-protein] synthase III</fullName>
        <shortName evidence="9">Beta-ketoacyl-ACP synthase III</shortName>
        <shortName evidence="9">KAS III</shortName>
        <ecNumber evidence="9">2.3.1.180</ecNumber>
    </recommendedName>
    <alternativeName>
        <fullName evidence="9">3-oxoacyl-[acyl-carrier-protein] synthase 3</fullName>
    </alternativeName>
    <alternativeName>
        <fullName evidence="9">3-oxoacyl-[acyl-carrier-protein] synthase III</fullName>
    </alternativeName>
</protein>
<evidence type="ECO:0000256" key="5">
    <source>
        <dbReference type="ARBA" id="ARBA00022832"/>
    </source>
</evidence>
<name>A0A516R1X4_STRST</name>
<keyword evidence="3 9" id="KW-0444">Lipid biosynthesis</keyword>
<dbReference type="CDD" id="cd00830">
    <property type="entry name" value="KAS_III"/>
    <property type="match status" value="1"/>
</dbReference>
<dbReference type="Proteomes" id="UP000316806">
    <property type="component" value="Chromosome"/>
</dbReference>
<comment type="function">
    <text evidence="9">Catalyzes the condensation reaction of fatty acid synthesis by the addition to an acyl acceptor of two carbons from malonyl-ACP. Catalyzes the first condensation reaction which initiates fatty acid synthesis and may therefore play a role in governing the total rate of fatty acid production. Possesses both acetoacetyl-ACP synthase and acetyl transacylase activities. Its substrate specificity determines the biosynthesis of branched-chain and/or straight-chain of fatty acids.</text>
</comment>
<comment type="subunit">
    <text evidence="9">Homodimer.</text>
</comment>
<dbReference type="InterPro" id="IPR013747">
    <property type="entry name" value="ACP_syn_III_C"/>
</dbReference>
<feature type="domain" description="Beta-ketoacyl-[acyl-carrier-protein] synthase III C-terminal" evidence="10">
    <location>
        <begin position="240"/>
        <end position="328"/>
    </location>
</feature>
<dbReference type="InterPro" id="IPR016039">
    <property type="entry name" value="Thiolase-like"/>
</dbReference>
<keyword evidence="7 9" id="KW-0275">Fatty acid biosynthesis</keyword>
<proteinExistence type="inferred from homology"/>
<comment type="pathway">
    <text evidence="9">Lipid metabolism; fatty acid biosynthesis.</text>
</comment>
<dbReference type="Gene3D" id="3.40.47.10">
    <property type="match status" value="1"/>
</dbReference>
<evidence type="ECO:0000256" key="9">
    <source>
        <dbReference type="HAMAP-Rule" id="MF_01815"/>
    </source>
</evidence>
<evidence type="ECO:0000313" key="13">
    <source>
        <dbReference type="Proteomes" id="UP000316806"/>
    </source>
</evidence>
<evidence type="ECO:0000313" key="12">
    <source>
        <dbReference type="EMBL" id="QDQ09659.1"/>
    </source>
</evidence>
<evidence type="ECO:0000256" key="7">
    <source>
        <dbReference type="ARBA" id="ARBA00023160"/>
    </source>
</evidence>
<dbReference type="NCBIfam" id="NF006829">
    <property type="entry name" value="PRK09352.1"/>
    <property type="match status" value="1"/>
</dbReference>
<comment type="catalytic activity">
    <reaction evidence="9">
        <text>malonyl-[ACP] + acetyl-CoA + H(+) = 3-oxobutanoyl-[ACP] + CO2 + CoA</text>
        <dbReference type="Rhea" id="RHEA:12080"/>
        <dbReference type="Rhea" id="RHEA-COMP:9623"/>
        <dbReference type="Rhea" id="RHEA-COMP:9625"/>
        <dbReference type="ChEBI" id="CHEBI:15378"/>
        <dbReference type="ChEBI" id="CHEBI:16526"/>
        <dbReference type="ChEBI" id="CHEBI:57287"/>
        <dbReference type="ChEBI" id="CHEBI:57288"/>
        <dbReference type="ChEBI" id="CHEBI:78449"/>
        <dbReference type="ChEBI" id="CHEBI:78450"/>
        <dbReference type="EC" id="2.3.1.180"/>
    </reaction>
</comment>
<keyword evidence="6 9" id="KW-0443">Lipid metabolism</keyword>
<dbReference type="InterPro" id="IPR013751">
    <property type="entry name" value="ACP_syn_III_N"/>
</dbReference>
<comment type="subcellular location">
    <subcellularLocation>
        <location evidence="9">Cytoplasm</location>
    </subcellularLocation>
</comment>
<dbReference type="InterPro" id="IPR004655">
    <property type="entry name" value="FabH"/>
</dbReference>
<evidence type="ECO:0000256" key="8">
    <source>
        <dbReference type="ARBA" id="ARBA00023315"/>
    </source>
</evidence>
<keyword evidence="4 9" id="KW-0808">Transferase</keyword>
<evidence type="ECO:0000256" key="4">
    <source>
        <dbReference type="ARBA" id="ARBA00022679"/>
    </source>
</evidence>
<sequence>MSGGAAVLCGLGTWLPPHAVTNDDLARELDTSDEWIRSRTGIGTRHVADPSMATSDLAVEAGRRALKSAGRETADAVVLATTTPDHPCPATAPLVADRLGLGTVAAFDVGAVCTGFLYALAAGGGLIAAGTADSVLVIGADVYSSILDPTDRSTRAIFGDGAGAVVLRAGRADEPGALVTPVLGSDGSGSELIIVRAGGSREPLHTLAEGRGDPYFRMAGRTVFRTAVERMADASLTAARRAGWTVDDIDRLVAHQANLRILHAVADRMRVPRERCPVHIDQVGNTAAASVPLALAHAVATGRLERGHRTVLTAFGGGLTWGACAVRWPAITPA</sequence>
<dbReference type="RefSeq" id="WP_144001235.1">
    <property type="nucleotide sequence ID" value="NZ_CP040916.1"/>
</dbReference>
<dbReference type="GO" id="GO:0033818">
    <property type="term" value="F:beta-ketoacyl-acyl-carrier-protein synthase III activity"/>
    <property type="evidence" value="ECO:0007669"/>
    <property type="project" value="UniProtKB-UniRule"/>
</dbReference>
<accession>A0A516R1X4</accession>
<dbReference type="UniPathway" id="UPA00094"/>
<organism evidence="12 13">
    <name type="scientific">Streptomyces spectabilis</name>
    <dbReference type="NCBI Taxonomy" id="68270"/>
    <lineage>
        <taxon>Bacteria</taxon>
        <taxon>Bacillati</taxon>
        <taxon>Actinomycetota</taxon>
        <taxon>Actinomycetes</taxon>
        <taxon>Kitasatosporales</taxon>
        <taxon>Streptomycetaceae</taxon>
        <taxon>Streptomyces</taxon>
    </lineage>
</organism>
<dbReference type="AlphaFoldDB" id="A0A516R1X4"/>
<dbReference type="PANTHER" id="PTHR34069:SF2">
    <property type="entry name" value="BETA-KETOACYL-[ACYL-CARRIER-PROTEIN] SYNTHASE III"/>
    <property type="match status" value="1"/>
</dbReference>
<evidence type="ECO:0000259" key="11">
    <source>
        <dbReference type="Pfam" id="PF08545"/>
    </source>
</evidence>
<evidence type="ECO:0000256" key="3">
    <source>
        <dbReference type="ARBA" id="ARBA00022516"/>
    </source>
</evidence>
<dbReference type="EMBL" id="CP040916">
    <property type="protein sequence ID" value="QDQ09659.1"/>
    <property type="molecule type" value="Genomic_DNA"/>
</dbReference>
<gene>
    <name evidence="9" type="primary">fabH</name>
    <name evidence="12" type="ORF">FH965_03045</name>
</gene>
<feature type="region of interest" description="ACP-binding" evidence="9">
    <location>
        <begin position="256"/>
        <end position="260"/>
    </location>
</feature>
<dbReference type="PANTHER" id="PTHR34069">
    <property type="entry name" value="3-OXOACYL-[ACYL-CARRIER-PROTEIN] SYNTHASE 3"/>
    <property type="match status" value="1"/>
</dbReference>
<dbReference type="Pfam" id="PF08541">
    <property type="entry name" value="ACP_syn_III_C"/>
    <property type="match status" value="1"/>
</dbReference>
<dbReference type="GO" id="GO:0006633">
    <property type="term" value="P:fatty acid biosynthetic process"/>
    <property type="evidence" value="ECO:0007669"/>
    <property type="project" value="UniProtKB-UniRule"/>
</dbReference>
<feature type="domain" description="Beta-ketoacyl-[acyl-carrier-protein] synthase III N-terminal" evidence="11">
    <location>
        <begin position="107"/>
        <end position="187"/>
    </location>
</feature>
<dbReference type="SUPFAM" id="SSF53901">
    <property type="entry name" value="Thiolase-like"/>
    <property type="match status" value="1"/>
</dbReference>
<dbReference type="HAMAP" id="MF_01815">
    <property type="entry name" value="FabH"/>
    <property type="match status" value="1"/>
</dbReference>
<keyword evidence="9" id="KW-0511">Multifunctional enzyme</keyword>
<keyword evidence="2 9" id="KW-0963">Cytoplasm</keyword>
<feature type="active site" evidence="9">
    <location>
        <position position="255"/>
    </location>
</feature>
<reference evidence="12 13" key="1">
    <citation type="journal article" date="2019" name="J. Ind. Microbiol. Biotechnol.">
        <title>The complete genomic sequence of Streptomyces spectabilis NRRL-2792 and identification of secondary metabolite biosynthetic gene clusters.</title>
        <authorList>
            <person name="Sinha A."/>
            <person name="Phillips-Salemka S."/>
            <person name="Niraula T.A."/>
            <person name="Short K.A."/>
            <person name="Niraula N.P."/>
        </authorList>
    </citation>
    <scope>NUCLEOTIDE SEQUENCE [LARGE SCALE GENOMIC DNA]</scope>
    <source>
        <strain evidence="12 13">NRRL 2792</strain>
    </source>
</reference>
<keyword evidence="8 9" id="KW-0012">Acyltransferase</keyword>
<evidence type="ECO:0000256" key="6">
    <source>
        <dbReference type="ARBA" id="ARBA00023098"/>
    </source>
</evidence>
<dbReference type="GO" id="GO:0004315">
    <property type="term" value="F:3-oxoacyl-[acyl-carrier-protein] synthase activity"/>
    <property type="evidence" value="ECO:0007669"/>
    <property type="project" value="InterPro"/>
</dbReference>
<evidence type="ECO:0000259" key="10">
    <source>
        <dbReference type="Pfam" id="PF08541"/>
    </source>
</evidence>
<evidence type="ECO:0000256" key="2">
    <source>
        <dbReference type="ARBA" id="ARBA00022490"/>
    </source>
</evidence>
<comment type="similarity">
    <text evidence="1 9">Belongs to the thiolase-like superfamily. FabH family.</text>
</comment>